<protein>
    <submittedName>
        <fullName evidence="1">Uncharacterized protein</fullName>
    </submittedName>
</protein>
<name>A0ABS3V741_9ACTN</name>
<dbReference type="EMBL" id="JAGFWR010000004">
    <property type="protein sequence ID" value="MBO4161434.1"/>
    <property type="molecule type" value="Genomic_DNA"/>
</dbReference>
<dbReference type="Proteomes" id="UP000671399">
    <property type="component" value="Unassembled WGS sequence"/>
</dbReference>
<comment type="caution">
    <text evidence="1">The sequence shown here is derived from an EMBL/GenBank/DDBJ whole genome shotgun (WGS) entry which is preliminary data.</text>
</comment>
<sequence>MEDSRRRTNAFYLPEEMRDSKIAPQQVMSAPRPGFGTVYIHKGRDLHRRIVWVAKWVDEMPDGQSAGVEEFEGTRDEVLRWARSRPAALLVVPVEREPYWVPAPENDDEIDL</sequence>
<evidence type="ECO:0000313" key="2">
    <source>
        <dbReference type="Proteomes" id="UP000671399"/>
    </source>
</evidence>
<gene>
    <name evidence="1" type="ORF">JQN83_11515</name>
</gene>
<dbReference type="RefSeq" id="WP_208567081.1">
    <property type="nucleotide sequence ID" value="NZ_JAGFWR010000004.1"/>
</dbReference>
<evidence type="ECO:0000313" key="1">
    <source>
        <dbReference type="EMBL" id="MBO4161434.1"/>
    </source>
</evidence>
<organism evidence="1 2">
    <name type="scientific">Micromonospora antibiotica</name>
    <dbReference type="NCBI Taxonomy" id="2807623"/>
    <lineage>
        <taxon>Bacteria</taxon>
        <taxon>Bacillati</taxon>
        <taxon>Actinomycetota</taxon>
        <taxon>Actinomycetes</taxon>
        <taxon>Micromonosporales</taxon>
        <taxon>Micromonosporaceae</taxon>
        <taxon>Micromonospora</taxon>
    </lineage>
</organism>
<reference evidence="1 2" key="1">
    <citation type="submission" date="2021-03" db="EMBL/GenBank/DDBJ databases">
        <authorList>
            <person name="Lee D.-H."/>
        </authorList>
    </citation>
    <scope>NUCLEOTIDE SEQUENCE [LARGE SCALE GENOMIC DNA]</scope>
    <source>
        <strain evidence="1 2">MMS20-R2-23</strain>
    </source>
</reference>
<keyword evidence="2" id="KW-1185">Reference proteome</keyword>
<proteinExistence type="predicted"/>
<accession>A0ABS3V741</accession>